<dbReference type="EMBL" id="LWDD02000727">
    <property type="protein sequence ID" value="KAE8256888.1"/>
    <property type="molecule type" value="Genomic_DNA"/>
</dbReference>
<proteinExistence type="predicted"/>
<dbReference type="EMBL" id="CAJHJG010001014">
    <property type="protein sequence ID" value="CAD6908158.1"/>
    <property type="molecule type" value="Genomic_DNA"/>
</dbReference>
<reference evidence="2" key="3">
    <citation type="submission" date="2020-10" db="EMBL/GenBank/DDBJ databases">
        <authorList>
            <person name="Sedaghatjoo S."/>
        </authorList>
    </citation>
    <scope>NUCLEOTIDE SEQUENCE</scope>
    <source>
        <strain evidence="2">AZH3</strain>
    </source>
</reference>
<accession>A0A177U8P8</accession>
<evidence type="ECO:0000256" key="1">
    <source>
        <dbReference type="SAM" id="MobiDB-lite"/>
    </source>
</evidence>
<comment type="caution">
    <text evidence="3">The sequence shown here is derived from an EMBL/GenBank/DDBJ whole genome shotgun (WGS) entry which is preliminary data.</text>
</comment>
<evidence type="ECO:0000313" key="4">
    <source>
        <dbReference type="Proteomes" id="UP000077671"/>
    </source>
</evidence>
<dbReference type="Proteomes" id="UP000836402">
    <property type="component" value="Unassembled WGS sequence"/>
</dbReference>
<sequence length="199" mass="20689">MALTLLASLGGVMAAKMTRKPETSTTRLNNAPSPPFPAPCATIAGTLEPNALGTNVLLPPLLTTLSATPPTALPRDFPDPERTTTLPSSPPSMPLPTTTRSITPPALLPPPPTPRSAALPLPTSSPWPGPPVCLRAPEAVVAAAVGATPKVLAHHELPFNRHTLPPPVALRAWHPLPTPPPPVLKLGSVVLMNDDTERS</sequence>
<protein>
    <submittedName>
        <fullName evidence="3">Uncharacterized protein</fullName>
    </submittedName>
</protein>
<reference evidence="3" key="2">
    <citation type="journal article" date="2019" name="IMA Fungus">
        <title>Genome sequencing and comparison of five Tilletia species to identify candidate genes for the detection of regulated species infecting wheat.</title>
        <authorList>
            <person name="Nguyen H.D.T."/>
            <person name="Sultana T."/>
            <person name="Kesanakurti P."/>
            <person name="Hambleton S."/>
        </authorList>
    </citation>
    <scope>NUCLEOTIDE SEQUENCE</scope>
    <source>
        <strain evidence="3">DAOMC 238032</strain>
    </source>
</reference>
<dbReference type="Proteomes" id="UP000077671">
    <property type="component" value="Unassembled WGS sequence"/>
</dbReference>
<organism evidence="3 4">
    <name type="scientific">Tilletia caries</name>
    <name type="common">wheat bunt fungus</name>
    <dbReference type="NCBI Taxonomy" id="13290"/>
    <lineage>
        <taxon>Eukaryota</taxon>
        <taxon>Fungi</taxon>
        <taxon>Dikarya</taxon>
        <taxon>Basidiomycota</taxon>
        <taxon>Ustilaginomycotina</taxon>
        <taxon>Exobasidiomycetes</taxon>
        <taxon>Tilletiales</taxon>
        <taxon>Tilletiaceae</taxon>
        <taxon>Tilletia</taxon>
    </lineage>
</organism>
<evidence type="ECO:0000313" key="3">
    <source>
        <dbReference type="EMBL" id="KAE8256888.1"/>
    </source>
</evidence>
<evidence type="ECO:0000313" key="2">
    <source>
        <dbReference type="EMBL" id="CAD6908158.1"/>
    </source>
</evidence>
<dbReference type="AlphaFoldDB" id="A0A177U8P8"/>
<reference evidence="3" key="1">
    <citation type="submission" date="2016-04" db="EMBL/GenBank/DDBJ databases">
        <authorList>
            <person name="Nguyen H.D."/>
            <person name="Kesanakurti P."/>
            <person name="Cullis J."/>
            <person name="Levesque C.A."/>
            <person name="Hambleton S."/>
        </authorList>
    </citation>
    <scope>NUCLEOTIDE SEQUENCE</scope>
    <source>
        <strain evidence="3">DAOMC 238032</strain>
    </source>
</reference>
<gene>
    <name evidence="3" type="ORF">A4X03_0g4955</name>
    <name evidence="2" type="ORF">JKIAZH3_G3443</name>
</gene>
<name>A0A177U8P8_9BASI</name>
<keyword evidence="5" id="KW-1185">Reference proteome</keyword>
<feature type="region of interest" description="Disordered" evidence="1">
    <location>
        <begin position="67"/>
        <end position="123"/>
    </location>
</feature>
<evidence type="ECO:0000313" key="5">
    <source>
        <dbReference type="Proteomes" id="UP000836402"/>
    </source>
</evidence>
<feature type="compositionally biased region" description="Low complexity" evidence="1">
    <location>
        <begin position="95"/>
        <end position="105"/>
    </location>
</feature>